<dbReference type="GO" id="GO:1902600">
    <property type="term" value="P:proton transmembrane transport"/>
    <property type="evidence" value="ECO:0007669"/>
    <property type="project" value="InterPro"/>
</dbReference>
<feature type="transmembrane region" description="Helical" evidence="7">
    <location>
        <begin position="241"/>
        <end position="257"/>
    </location>
</feature>
<evidence type="ECO:0000256" key="7">
    <source>
        <dbReference type="SAM" id="Phobius"/>
    </source>
</evidence>
<keyword evidence="6 7" id="KW-0472">Membrane</keyword>
<dbReference type="InterPro" id="IPR006153">
    <property type="entry name" value="Cation/H_exchanger_TM"/>
</dbReference>
<dbReference type="Gene3D" id="3.40.50.720">
    <property type="entry name" value="NAD(P)-binding Rossmann-like Domain"/>
    <property type="match status" value="1"/>
</dbReference>
<keyword evidence="4 7" id="KW-0812">Transmembrane</keyword>
<feature type="transmembrane region" description="Helical" evidence="7">
    <location>
        <begin position="118"/>
        <end position="137"/>
    </location>
</feature>
<evidence type="ECO:0000256" key="3">
    <source>
        <dbReference type="ARBA" id="ARBA00022448"/>
    </source>
</evidence>
<dbReference type="InterPro" id="IPR036291">
    <property type="entry name" value="NAD(P)-bd_dom_sf"/>
</dbReference>
<feature type="transmembrane region" description="Helical" evidence="7">
    <location>
        <begin position="87"/>
        <end position="106"/>
    </location>
</feature>
<dbReference type="EMBL" id="MGDT01000007">
    <property type="protein sequence ID" value="OGL66377.1"/>
    <property type="molecule type" value="Genomic_DNA"/>
</dbReference>
<evidence type="ECO:0000256" key="2">
    <source>
        <dbReference type="ARBA" id="ARBA00005551"/>
    </source>
</evidence>
<feature type="transmembrane region" description="Helical" evidence="7">
    <location>
        <begin position="32"/>
        <end position="51"/>
    </location>
</feature>
<dbReference type="PANTHER" id="PTHR42751:SF3">
    <property type="entry name" value="SODIUM_GLUTAMATE SYMPORTER"/>
    <property type="match status" value="1"/>
</dbReference>
<evidence type="ECO:0000313" key="10">
    <source>
        <dbReference type="EMBL" id="OGL66377.1"/>
    </source>
</evidence>
<dbReference type="SUPFAM" id="SSF51735">
    <property type="entry name" value="NAD(P)-binding Rossmann-fold domains"/>
    <property type="match status" value="1"/>
</dbReference>
<feature type="transmembrane region" description="Helical" evidence="7">
    <location>
        <begin position="354"/>
        <end position="373"/>
    </location>
</feature>
<gene>
    <name evidence="10" type="ORF">A2856_01645</name>
</gene>
<comment type="caution">
    <text evidence="10">The sequence shown here is derived from an EMBL/GenBank/DDBJ whole genome shotgun (WGS) entry which is preliminary data.</text>
</comment>
<feature type="transmembrane region" description="Helical" evidence="7">
    <location>
        <begin position="149"/>
        <end position="172"/>
    </location>
</feature>
<dbReference type="STRING" id="1802385.A2856_01645"/>
<dbReference type="AlphaFoldDB" id="A0A1F7TLE0"/>
<proteinExistence type="inferred from homology"/>
<reference evidence="10 11" key="1">
    <citation type="journal article" date="2016" name="Nat. Commun.">
        <title>Thousands of microbial genomes shed light on interconnected biogeochemical processes in an aquifer system.</title>
        <authorList>
            <person name="Anantharaman K."/>
            <person name="Brown C.T."/>
            <person name="Hug L.A."/>
            <person name="Sharon I."/>
            <person name="Castelle C.J."/>
            <person name="Probst A.J."/>
            <person name="Thomas B.C."/>
            <person name="Singh A."/>
            <person name="Wilkins M.J."/>
            <person name="Karaoz U."/>
            <person name="Brodie E.L."/>
            <person name="Williams K.H."/>
            <person name="Hubbard S.S."/>
            <person name="Banfield J.F."/>
        </authorList>
    </citation>
    <scope>NUCLEOTIDE SEQUENCE [LARGE SCALE GENOMIC DNA]</scope>
</reference>
<comment type="subcellular location">
    <subcellularLocation>
        <location evidence="1">Membrane</location>
        <topology evidence="1">Multi-pass membrane protein</topology>
    </subcellularLocation>
</comment>
<evidence type="ECO:0000259" key="8">
    <source>
        <dbReference type="Pfam" id="PF00999"/>
    </source>
</evidence>
<keyword evidence="3" id="KW-0813">Transport</keyword>
<evidence type="ECO:0000259" key="9">
    <source>
        <dbReference type="Pfam" id="PF02254"/>
    </source>
</evidence>
<feature type="transmembrane region" description="Helical" evidence="7">
    <location>
        <begin position="324"/>
        <end position="348"/>
    </location>
</feature>
<feature type="transmembrane region" description="Helical" evidence="7">
    <location>
        <begin position="6"/>
        <end position="25"/>
    </location>
</feature>
<dbReference type="GO" id="GO:0016020">
    <property type="term" value="C:membrane"/>
    <property type="evidence" value="ECO:0007669"/>
    <property type="project" value="UniProtKB-SubCell"/>
</dbReference>
<dbReference type="Pfam" id="PF00999">
    <property type="entry name" value="Na_H_Exchanger"/>
    <property type="match status" value="1"/>
</dbReference>
<protein>
    <submittedName>
        <fullName evidence="10">Uncharacterized protein</fullName>
    </submittedName>
</protein>
<feature type="transmembrane region" description="Helical" evidence="7">
    <location>
        <begin position="184"/>
        <end position="204"/>
    </location>
</feature>
<dbReference type="GO" id="GO:0006813">
    <property type="term" value="P:potassium ion transport"/>
    <property type="evidence" value="ECO:0007669"/>
    <property type="project" value="InterPro"/>
</dbReference>
<evidence type="ECO:0000313" key="11">
    <source>
        <dbReference type="Proteomes" id="UP000177885"/>
    </source>
</evidence>
<name>A0A1F7TLE0_9BACT</name>
<feature type="transmembrane region" description="Helical" evidence="7">
    <location>
        <begin position="269"/>
        <end position="287"/>
    </location>
</feature>
<comment type="similarity">
    <text evidence="2">Belongs to the monovalent cation:proton antiporter 2 (CPA2) transporter (TC 2.A.37) family.</text>
</comment>
<evidence type="ECO:0000256" key="1">
    <source>
        <dbReference type="ARBA" id="ARBA00004141"/>
    </source>
</evidence>
<sequence>MILEDIFLQAGAIIVLAAALSFAAYRLRQPLIMAYVVAGVVAGPMFAVALADSRGLFDVMSRFGVAFLLFTVGLGLNWKGAREIGKVALATGIGQIAFVSILGFALTRALGFDLVTAAYVAVATSFSSTIVVVKLLSDKDDLDSLYGRVSVGFLLVQDFIAMLALLALGAFGSGAGLEAALVSTFVKGLIALPVLWLVATRLAPSVVAYAAKSQELLFVFALAWCFLVAGALNWLGFGIELGALIAGITLSGSPFVTEIAARVRPIRDFFLVAFFIMLGTHLDPGLLTGKWPSVAAFSAFVLLGSPVVMTLIMRVLGYHPRTGFMTGTTVAQVSEFSYIIIALGVALGHIAPETLAFVTAVGLVTIAGSSYLIEFNETLYDRLRPLMRWLEPRAGAPEGKGRPPGPPQVLLFGFHRVGVHALRALRSMRRRYLIADFDPDVVKRLSESGEPVVYGDVSDERFLEELHAAKAGTIISTVPDADVSIALLTFLRSRAFKGSAIVAARTHAEASRCYEAGATYVIVPNLLGGERFAEMLEKSGTRRREWASLGAEQKKEIEAERT</sequence>
<feature type="domain" description="RCK N-terminal" evidence="9">
    <location>
        <begin position="410"/>
        <end position="524"/>
    </location>
</feature>
<dbReference type="Pfam" id="PF02254">
    <property type="entry name" value="TrkA_N"/>
    <property type="match status" value="1"/>
</dbReference>
<dbReference type="Proteomes" id="UP000177885">
    <property type="component" value="Unassembled WGS sequence"/>
</dbReference>
<feature type="transmembrane region" description="Helical" evidence="7">
    <location>
        <begin position="293"/>
        <end position="312"/>
    </location>
</feature>
<dbReference type="GO" id="GO:0015297">
    <property type="term" value="F:antiporter activity"/>
    <property type="evidence" value="ECO:0007669"/>
    <property type="project" value="InterPro"/>
</dbReference>
<dbReference type="PANTHER" id="PTHR42751">
    <property type="entry name" value="SODIUM/HYDROGEN EXCHANGER FAMILY/TRKA DOMAIN PROTEIN"/>
    <property type="match status" value="1"/>
</dbReference>
<dbReference type="Gene3D" id="1.20.1530.20">
    <property type="match status" value="1"/>
</dbReference>
<evidence type="ECO:0000256" key="4">
    <source>
        <dbReference type="ARBA" id="ARBA00022692"/>
    </source>
</evidence>
<accession>A0A1F7TLE0</accession>
<feature type="transmembrane region" description="Helical" evidence="7">
    <location>
        <begin position="216"/>
        <end position="235"/>
    </location>
</feature>
<feature type="transmembrane region" description="Helical" evidence="7">
    <location>
        <begin position="63"/>
        <end position="80"/>
    </location>
</feature>
<feature type="domain" description="Cation/H+ exchanger transmembrane" evidence="8">
    <location>
        <begin position="15"/>
        <end position="367"/>
    </location>
</feature>
<organism evidence="10 11">
    <name type="scientific">Candidatus Uhrbacteria bacterium RIFCSPHIGHO2_01_FULL_63_20</name>
    <dbReference type="NCBI Taxonomy" id="1802385"/>
    <lineage>
        <taxon>Bacteria</taxon>
        <taxon>Candidatus Uhriibacteriota</taxon>
    </lineage>
</organism>
<evidence type="ECO:0000256" key="5">
    <source>
        <dbReference type="ARBA" id="ARBA00022989"/>
    </source>
</evidence>
<dbReference type="InterPro" id="IPR003148">
    <property type="entry name" value="RCK_N"/>
</dbReference>
<keyword evidence="5 7" id="KW-1133">Transmembrane helix</keyword>
<dbReference type="InterPro" id="IPR038770">
    <property type="entry name" value="Na+/solute_symporter_sf"/>
</dbReference>
<evidence type="ECO:0000256" key="6">
    <source>
        <dbReference type="ARBA" id="ARBA00023136"/>
    </source>
</evidence>